<sequence>MLLEEKADDHDGAGVGQTGGQDDVGTKQAGDHDDVGIEAADDRDDVGVEEAGAHDAVGIEQAEGVPSTTLDGNDVNQTAAVAEGDVVPLSDQIV</sequence>
<gene>
    <name evidence="2" type="ORF">QVD17_28373</name>
</gene>
<reference evidence="2" key="1">
    <citation type="journal article" date="2023" name="bioRxiv">
        <title>Improved chromosome-level genome assembly for marigold (Tagetes erecta).</title>
        <authorList>
            <person name="Jiang F."/>
            <person name="Yuan L."/>
            <person name="Wang S."/>
            <person name="Wang H."/>
            <person name="Xu D."/>
            <person name="Wang A."/>
            <person name="Fan W."/>
        </authorList>
    </citation>
    <scope>NUCLEOTIDE SEQUENCE</scope>
    <source>
        <strain evidence="2">WSJ</strain>
        <tissue evidence="2">Leaf</tissue>
    </source>
</reference>
<evidence type="ECO:0000313" key="2">
    <source>
        <dbReference type="EMBL" id="KAK1419211.1"/>
    </source>
</evidence>
<protein>
    <submittedName>
        <fullName evidence="2">Uncharacterized protein</fullName>
    </submittedName>
</protein>
<organism evidence="2 3">
    <name type="scientific">Tagetes erecta</name>
    <name type="common">African marigold</name>
    <dbReference type="NCBI Taxonomy" id="13708"/>
    <lineage>
        <taxon>Eukaryota</taxon>
        <taxon>Viridiplantae</taxon>
        <taxon>Streptophyta</taxon>
        <taxon>Embryophyta</taxon>
        <taxon>Tracheophyta</taxon>
        <taxon>Spermatophyta</taxon>
        <taxon>Magnoliopsida</taxon>
        <taxon>eudicotyledons</taxon>
        <taxon>Gunneridae</taxon>
        <taxon>Pentapetalae</taxon>
        <taxon>asterids</taxon>
        <taxon>campanulids</taxon>
        <taxon>Asterales</taxon>
        <taxon>Asteraceae</taxon>
        <taxon>Asteroideae</taxon>
        <taxon>Heliantheae alliance</taxon>
        <taxon>Tageteae</taxon>
        <taxon>Tagetes</taxon>
    </lineage>
</organism>
<evidence type="ECO:0000313" key="3">
    <source>
        <dbReference type="Proteomes" id="UP001229421"/>
    </source>
</evidence>
<keyword evidence="3" id="KW-1185">Reference proteome</keyword>
<name>A0AAD8KD80_TARER</name>
<dbReference type="EMBL" id="JAUHHV010000007">
    <property type="protein sequence ID" value="KAK1419211.1"/>
    <property type="molecule type" value="Genomic_DNA"/>
</dbReference>
<dbReference type="Proteomes" id="UP001229421">
    <property type="component" value="Unassembled WGS sequence"/>
</dbReference>
<accession>A0AAD8KD80</accession>
<comment type="caution">
    <text evidence="2">The sequence shown here is derived from an EMBL/GenBank/DDBJ whole genome shotgun (WGS) entry which is preliminary data.</text>
</comment>
<proteinExistence type="predicted"/>
<dbReference type="AlphaFoldDB" id="A0AAD8KD80"/>
<evidence type="ECO:0000256" key="1">
    <source>
        <dbReference type="SAM" id="MobiDB-lite"/>
    </source>
</evidence>
<feature type="compositionally biased region" description="Basic and acidic residues" evidence="1">
    <location>
        <begin position="1"/>
        <end position="12"/>
    </location>
</feature>
<feature type="region of interest" description="Disordered" evidence="1">
    <location>
        <begin position="1"/>
        <end position="45"/>
    </location>
</feature>